<comment type="similarity">
    <text evidence="1">Belongs to the bacterial ribosomal protein bS18 family.</text>
</comment>
<organism evidence="5 6">
    <name type="scientific">Psilocybe cf. subviscida</name>
    <dbReference type="NCBI Taxonomy" id="2480587"/>
    <lineage>
        <taxon>Eukaryota</taxon>
        <taxon>Fungi</taxon>
        <taxon>Dikarya</taxon>
        <taxon>Basidiomycota</taxon>
        <taxon>Agaricomycotina</taxon>
        <taxon>Agaricomycetes</taxon>
        <taxon>Agaricomycetidae</taxon>
        <taxon>Agaricales</taxon>
        <taxon>Agaricineae</taxon>
        <taxon>Strophariaceae</taxon>
        <taxon>Psilocybe</taxon>
    </lineage>
</organism>
<dbReference type="InterPro" id="IPR001648">
    <property type="entry name" value="Ribosomal_bS18"/>
</dbReference>
<protein>
    <recommendedName>
        <fullName evidence="4">Small ribosomal subunit protein bS18m</fullName>
    </recommendedName>
</protein>
<dbReference type="Proteomes" id="UP000567179">
    <property type="component" value="Unassembled WGS sequence"/>
</dbReference>
<dbReference type="GO" id="GO:0005763">
    <property type="term" value="C:mitochondrial small ribosomal subunit"/>
    <property type="evidence" value="ECO:0007669"/>
    <property type="project" value="TreeGrafter"/>
</dbReference>
<evidence type="ECO:0000256" key="3">
    <source>
        <dbReference type="ARBA" id="ARBA00023274"/>
    </source>
</evidence>
<gene>
    <name evidence="5" type="ORF">D9619_000505</name>
</gene>
<keyword evidence="6" id="KW-1185">Reference proteome</keyword>
<dbReference type="PANTHER" id="PTHR13479">
    <property type="entry name" value="30S RIBOSOMAL PROTEIN S18"/>
    <property type="match status" value="1"/>
</dbReference>
<proteinExistence type="inferred from homology"/>
<dbReference type="InterPro" id="IPR036870">
    <property type="entry name" value="Ribosomal_bS18_sf"/>
</dbReference>
<evidence type="ECO:0000256" key="4">
    <source>
        <dbReference type="ARBA" id="ARBA00035264"/>
    </source>
</evidence>
<accession>A0A8H5BFS4</accession>
<dbReference type="PANTHER" id="PTHR13479:SF40">
    <property type="entry name" value="SMALL RIBOSOMAL SUBUNIT PROTEIN BS18M"/>
    <property type="match status" value="1"/>
</dbReference>
<dbReference type="OrthoDB" id="21463at2759"/>
<dbReference type="AlphaFoldDB" id="A0A8H5BFS4"/>
<comment type="caution">
    <text evidence="5">The sequence shown here is derived from an EMBL/GenBank/DDBJ whole genome shotgun (WGS) entry which is preliminary data.</text>
</comment>
<evidence type="ECO:0000256" key="2">
    <source>
        <dbReference type="ARBA" id="ARBA00022980"/>
    </source>
</evidence>
<dbReference type="GO" id="GO:0003735">
    <property type="term" value="F:structural constituent of ribosome"/>
    <property type="evidence" value="ECO:0007669"/>
    <property type="project" value="InterPro"/>
</dbReference>
<sequence>MPSSTLARGFASSARATAGKSLARMLQEQQSRSAGRQLKLTPYPHWNKFDTNKALTPLSLTYKVVSPAVRAYRRRPDVAAPPEVTRKADPFHKLNLDPRSMTTNSSVLSHYVTEMGKIKPRTMTNLTAKSQRLLGRTIRRAKMMGIMPHLSKGL</sequence>
<dbReference type="Pfam" id="PF01084">
    <property type="entry name" value="Ribosomal_S18"/>
    <property type="match status" value="1"/>
</dbReference>
<name>A0A8H5BFS4_9AGAR</name>
<dbReference type="GO" id="GO:0070181">
    <property type="term" value="F:small ribosomal subunit rRNA binding"/>
    <property type="evidence" value="ECO:0007669"/>
    <property type="project" value="TreeGrafter"/>
</dbReference>
<keyword evidence="3" id="KW-0687">Ribonucleoprotein</keyword>
<dbReference type="GO" id="GO:0032543">
    <property type="term" value="P:mitochondrial translation"/>
    <property type="evidence" value="ECO:0007669"/>
    <property type="project" value="TreeGrafter"/>
</dbReference>
<dbReference type="SUPFAM" id="SSF46911">
    <property type="entry name" value="Ribosomal protein S18"/>
    <property type="match status" value="1"/>
</dbReference>
<dbReference type="Gene3D" id="4.10.640.10">
    <property type="entry name" value="Ribosomal protein S18"/>
    <property type="match status" value="1"/>
</dbReference>
<evidence type="ECO:0000313" key="6">
    <source>
        <dbReference type="Proteomes" id="UP000567179"/>
    </source>
</evidence>
<keyword evidence="2" id="KW-0689">Ribosomal protein</keyword>
<dbReference type="PRINTS" id="PR00974">
    <property type="entry name" value="RIBOSOMALS18"/>
</dbReference>
<dbReference type="EMBL" id="JAACJJ010000028">
    <property type="protein sequence ID" value="KAF5322296.1"/>
    <property type="molecule type" value="Genomic_DNA"/>
</dbReference>
<reference evidence="5 6" key="1">
    <citation type="journal article" date="2020" name="ISME J.">
        <title>Uncovering the hidden diversity of litter-decomposition mechanisms in mushroom-forming fungi.</title>
        <authorList>
            <person name="Floudas D."/>
            <person name="Bentzer J."/>
            <person name="Ahren D."/>
            <person name="Johansson T."/>
            <person name="Persson P."/>
            <person name="Tunlid A."/>
        </authorList>
    </citation>
    <scope>NUCLEOTIDE SEQUENCE [LARGE SCALE GENOMIC DNA]</scope>
    <source>
        <strain evidence="5 6">CBS 101986</strain>
    </source>
</reference>
<evidence type="ECO:0000256" key="1">
    <source>
        <dbReference type="ARBA" id="ARBA00005589"/>
    </source>
</evidence>
<evidence type="ECO:0000313" key="5">
    <source>
        <dbReference type="EMBL" id="KAF5322296.1"/>
    </source>
</evidence>